<dbReference type="Proteomes" id="UP000800094">
    <property type="component" value="Unassembled WGS sequence"/>
</dbReference>
<accession>A0A6A6HV84</accession>
<sequence>MADTTNDSAASQEPPPPASDAPQPTQQRRSSIGKVVDAIKKPFHHEKEPTPPALQEAIQKMEQRKEHTAHRMEDEGKDTALLSGKRKDLVKQL</sequence>
<organism evidence="2 3">
    <name type="scientific">Trematosphaeria pertusa</name>
    <dbReference type="NCBI Taxonomy" id="390896"/>
    <lineage>
        <taxon>Eukaryota</taxon>
        <taxon>Fungi</taxon>
        <taxon>Dikarya</taxon>
        <taxon>Ascomycota</taxon>
        <taxon>Pezizomycotina</taxon>
        <taxon>Dothideomycetes</taxon>
        <taxon>Pleosporomycetidae</taxon>
        <taxon>Pleosporales</taxon>
        <taxon>Massarineae</taxon>
        <taxon>Trematosphaeriaceae</taxon>
        <taxon>Trematosphaeria</taxon>
    </lineage>
</organism>
<name>A0A6A6HV84_9PLEO</name>
<feature type="region of interest" description="Disordered" evidence="1">
    <location>
        <begin position="1"/>
        <end position="93"/>
    </location>
</feature>
<evidence type="ECO:0000313" key="2">
    <source>
        <dbReference type="EMBL" id="KAF2241937.1"/>
    </source>
</evidence>
<dbReference type="GeneID" id="54583652"/>
<dbReference type="OrthoDB" id="3778676at2759"/>
<protein>
    <submittedName>
        <fullName evidence="2">Uncharacterized protein</fullName>
    </submittedName>
</protein>
<proteinExistence type="predicted"/>
<dbReference type="RefSeq" id="XP_033676941.1">
    <property type="nucleotide sequence ID" value="XM_033830322.1"/>
</dbReference>
<feature type="non-terminal residue" evidence="2">
    <location>
        <position position="93"/>
    </location>
</feature>
<keyword evidence="3" id="KW-1185">Reference proteome</keyword>
<feature type="compositionally biased region" description="Basic and acidic residues" evidence="1">
    <location>
        <begin position="37"/>
        <end position="49"/>
    </location>
</feature>
<dbReference type="EMBL" id="ML987209">
    <property type="protein sequence ID" value="KAF2241937.1"/>
    <property type="molecule type" value="Genomic_DNA"/>
</dbReference>
<feature type="compositionally biased region" description="Basic and acidic residues" evidence="1">
    <location>
        <begin position="59"/>
        <end position="78"/>
    </location>
</feature>
<evidence type="ECO:0000313" key="3">
    <source>
        <dbReference type="Proteomes" id="UP000800094"/>
    </source>
</evidence>
<gene>
    <name evidence="2" type="ORF">BU26DRAFT_524592</name>
</gene>
<dbReference type="AlphaFoldDB" id="A0A6A6HV84"/>
<reference evidence="2" key="1">
    <citation type="journal article" date="2020" name="Stud. Mycol.">
        <title>101 Dothideomycetes genomes: a test case for predicting lifestyles and emergence of pathogens.</title>
        <authorList>
            <person name="Haridas S."/>
            <person name="Albert R."/>
            <person name="Binder M."/>
            <person name="Bloem J."/>
            <person name="Labutti K."/>
            <person name="Salamov A."/>
            <person name="Andreopoulos B."/>
            <person name="Baker S."/>
            <person name="Barry K."/>
            <person name="Bills G."/>
            <person name="Bluhm B."/>
            <person name="Cannon C."/>
            <person name="Castanera R."/>
            <person name="Culley D."/>
            <person name="Daum C."/>
            <person name="Ezra D."/>
            <person name="Gonzalez J."/>
            <person name="Henrissat B."/>
            <person name="Kuo A."/>
            <person name="Liang C."/>
            <person name="Lipzen A."/>
            <person name="Lutzoni F."/>
            <person name="Magnuson J."/>
            <person name="Mondo S."/>
            <person name="Nolan M."/>
            <person name="Ohm R."/>
            <person name="Pangilinan J."/>
            <person name="Park H.-J."/>
            <person name="Ramirez L."/>
            <person name="Alfaro M."/>
            <person name="Sun H."/>
            <person name="Tritt A."/>
            <person name="Yoshinaga Y."/>
            <person name="Zwiers L.-H."/>
            <person name="Turgeon B."/>
            <person name="Goodwin S."/>
            <person name="Spatafora J."/>
            <person name="Crous P."/>
            <person name="Grigoriev I."/>
        </authorList>
    </citation>
    <scope>NUCLEOTIDE SEQUENCE</scope>
    <source>
        <strain evidence="2">CBS 122368</strain>
    </source>
</reference>
<evidence type="ECO:0000256" key="1">
    <source>
        <dbReference type="SAM" id="MobiDB-lite"/>
    </source>
</evidence>